<evidence type="ECO:0000259" key="3">
    <source>
        <dbReference type="Pfam" id="PF19160"/>
    </source>
</evidence>
<proteinExistence type="predicted"/>
<sequence length="392" mass="43135">MTELTDRIKAGDPLFEEHNGSTLDRMTVKVTSPQRQDTPFHYSSSLPPAFRISLGFIPSLGVKDALSSWEPSHGVVSILQKFVSSDAAAFGSSRPHARPQSVVPGNGAIRSQLLGQPLFLHQAADVGSGTRTGTESISPTNMRKSSGGSNVDLEPSQRHTFSLFLLPRYSLRLSSSSVLDFIWVKEAFRKSNGIRSSNTFCKSKGLRSANSLIFFEREREHCRARGLPQRVLRATQPIQTNCNQSLDNNAPCALCTTKLSTLLSYLTGPTVGNVSDCRAYTTIYAASLSDQYDPTSPGTAKCLFGLDFSSHISGKRRAILISLVSIFCFLALLIFFALWAYLRCKKRRGLLARGKETVLASGLDSMNQSTTVIRFTFDEIKKNPLKSFKKSF</sequence>
<gene>
    <name evidence="4" type="ORF">Fmac_028485</name>
</gene>
<keyword evidence="5" id="KW-1185">Reference proteome</keyword>
<keyword evidence="2" id="KW-0812">Transmembrane</keyword>
<evidence type="ECO:0000256" key="2">
    <source>
        <dbReference type="SAM" id="Phobius"/>
    </source>
</evidence>
<evidence type="ECO:0000313" key="4">
    <source>
        <dbReference type="EMBL" id="KAL2319516.1"/>
    </source>
</evidence>
<evidence type="ECO:0000313" key="5">
    <source>
        <dbReference type="Proteomes" id="UP001603857"/>
    </source>
</evidence>
<accession>A0ABD1L7P3</accession>
<name>A0ABD1L7P3_9FABA</name>
<feature type="compositionally biased region" description="Polar residues" evidence="1">
    <location>
        <begin position="129"/>
        <end position="149"/>
    </location>
</feature>
<comment type="caution">
    <text evidence="4">The sequence shown here is derived from an EMBL/GenBank/DDBJ whole genome shotgun (WGS) entry which is preliminary data.</text>
</comment>
<evidence type="ECO:0000256" key="1">
    <source>
        <dbReference type="SAM" id="MobiDB-lite"/>
    </source>
</evidence>
<dbReference type="EMBL" id="JBGMDY010000010">
    <property type="protein sequence ID" value="KAL2319516.1"/>
    <property type="molecule type" value="Genomic_DNA"/>
</dbReference>
<organism evidence="4 5">
    <name type="scientific">Flemingia macrophylla</name>
    <dbReference type="NCBI Taxonomy" id="520843"/>
    <lineage>
        <taxon>Eukaryota</taxon>
        <taxon>Viridiplantae</taxon>
        <taxon>Streptophyta</taxon>
        <taxon>Embryophyta</taxon>
        <taxon>Tracheophyta</taxon>
        <taxon>Spermatophyta</taxon>
        <taxon>Magnoliopsida</taxon>
        <taxon>eudicotyledons</taxon>
        <taxon>Gunneridae</taxon>
        <taxon>Pentapetalae</taxon>
        <taxon>rosids</taxon>
        <taxon>fabids</taxon>
        <taxon>Fabales</taxon>
        <taxon>Fabaceae</taxon>
        <taxon>Papilionoideae</taxon>
        <taxon>50 kb inversion clade</taxon>
        <taxon>NPAAA clade</taxon>
        <taxon>indigoferoid/millettioid clade</taxon>
        <taxon>Phaseoleae</taxon>
        <taxon>Flemingia</taxon>
    </lineage>
</organism>
<feature type="domain" description="SPARK" evidence="3">
    <location>
        <begin position="234"/>
        <end position="278"/>
    </location>
</feature>
<feature type="region of interest" description="Disordered" evidence="1">
    <location>
        <begin position="125"/>
        <end position="153"/>
    </location>
</feature>
<dbReference type="AlphaFoldDB" id="A0ABD1L7P3"/>
<feature type="transmembrane region" description="Helical" evidence="2">
    <location>
        <begin position="318"/>
        <end position="342"/>
    </location>
</feature>
<protein>
    <recommendedName>
        <fullName evidence="3">SPARK domain-containing protein</fullName>
    </recommendedName>
</protein>
<keyword evidence="2" id="KW-1133">Transmembrane helix</keyword>
<reference evidence="4 5" key="1">
    <citation type="submission" date="2024-08" db="EMBL/GenBank/DDBJ databases">
        <title>Insights into the chromosomal genome structure of Flemingia macrophylla.</title>
        <authorList>
            <person name="Ding Y."/>
            <person name="Zhao Y."/>
            <person name="Bi W."/>
            <person name="Wu M."/>
            <person name="Zhao G."/>
            <person name="Gong Y."/>
            <person name="Li W."/>
            <person name="Zhang P."/>
        </authorList>
    </citation>
    <scope>NUCLEOTIDE SEQUENCE [LARGE SCALE GENOMIC DNA]</scope>
    <source>
        <strain evidence="4">DYQJB</strain>
        <tissue evidence="4">Leaf</tissue>
    </source>
</reference>
<keyword evidence="2" id="KW-0472">Membrane</keyword>
<dbReference type="InterPro" id="IPR043891">
    <property type="entry name" value="SPARK"/>
</dbReference>
<dbReference type="Pfam" id="PF19160">
    <property type="entry name" value="SPARK"/>
    <property type="match status" value="1"/>
</dbReference>
<dbReference type="Proteomes" id="UP001603857">
    <property type="component" value="Unassembled WGS sequence"/>
</dbReference>